<dbReference type="InterPro" id="IPR032675">
    <property type="entry name" value="LRR_dom_sf"/>
</dbReference>
<organism evidence="3">
    <name type="scientific">Auxenochlorella protothecoides</name>
    <name type="common">Green microalga</name>
    <name type="synonym">Chlorella protothecoides</name>
    <dbReference type="NCBI Taxonomy" id="3075"/>
    <lineage>
        <taxon>Eukaryota</taxon>
        <taxon>Viridiplantae</taxon>
        <taxon>Chlorophyta</taxon>
        <taxon>core chlorophytes</taxon>
        <taxon>Trebouxiophyceae</taxon>
        <taxon>Chlorellales</taxon>
        <taxon>Chlorellaceae</taxon>
        <taxon>Auxenochlorella</taxon>
    </lineage>
</organism>
<name>A0A1D2A7Q0_AUXPR</name>
<protein>
    <recommendedName>
        <fullName evidence="4">Leucine-rich repeat-containing N-terminal plant-type domain-containing protein</fullName>
    </recommendedName>
</protein>
<evidence type="ECO:0008006" key="4">
    <source>
        <dbReference type="Google" id="ProtNLM"/>
    </source>
</evidence>
<dbReference type="InterPro" id="IPR050994">
    <property type="entry name" value="At_inactive_RLKs"/>
</dbReference>
<dbReference type="SUPFAM" id="SSF52058">
    <property type="entry name" value="L domain-like"/>
    <property type="match status" value="1"/>
</dbReference>
<keyword evidence="2" id="KW-0472">Membrane</keyword>
<evidence type="ECO:0000256" key="2">
    <source>
        <dbReference type="SAM" id="Phobius"/>
    </source>
</evidence>
<evidence type="ECO:0000313" key="3">
    <source>
        <dbReference type="EMBL" id="JAT75217.1"/>
    </source>
</evidence>
<accession>A0A1D2A7Q0</accession>
<evidence type="ECO:0000256" key="1">
    <source>
        <dbReference type="ARBA" id="ARBA00004430"/>
    </source>
</evidence>
<dbReference type="AlphaFoldDB" id="A0A1D2A7Q0"/>
<gene>
    <name evidence="3" type="ORF">g.24813</name>
</gene>
<dbReference type="Gene3D" id="3.80.10.10">
    <property type="entry name" value="Ribonuclease Inhibitor"/>
    <property type="match status" value="1"/>
</dbReference>
<feature type="transmembrane region" description="Helical" evidence="2">
    <location>
        <begin position="77"/>
        <end position="95"/>
    </location>
</feature>
<comment type="subcellular location">
    <subcellularLocation>
        <location evidence="1">Cytoplasm</location>
        <location evidence="1">Cytoskeleton</location>
        <location evidence="1">Cilium axoneme</location>
    </subcellularLocation>
</comment>
<dbReference type="EMBL" id="GDKF01003405">
    <property type="protein sequence ID" value="JAT75217.1"/>
    <property type="molecule type" value="Transcribed_RNA"/>
</dbReference>
<dbReference type="PANTHER" id="PTHR48010:SF58">
    <property type="entry name" value="RECEPTOR PROTEIN KINASE-LIKE PROTEIN ZAR1"/>
    <property type="match status" value="1"/>
</dbReference>
<keyword evidence="2" id="KW-0812">Transmembrane</keyword>
<keyword evidence="2" id="KW-1133">Transmembrane helix</keyword>
<proteinExistence type="predicted"/>
<dbReference type="GO" id="GO:0005930">
    <property type="term" value="C:axoneme"/>
    <property type="evidence" value="ECO:0007669"/>
    <property type="project" value="UniProtKB-SubCell"/>
</dbReference>
<dbReference type="PANTHER" id="PTHR48010">
    <property type="entry name" value="OS05G0588300 PROTEIN"/>
    <property type="match status" value="1"/>
</dbReference>
<reference evidence="3" key="1">
    <citation type="submission" date="2015-08" db="EMBL/GenBank/DDBJ databases">
        <authorList>
            <person name="Babu N.S."/>
            <person name="Beckwith C.J."/>
            <person name="Beseler K.G."/>
            <person name="Brison A."/>
            <person name="Carone J.V."/>
            <person name="Caskin T.P."/>
            <person name="Diamond M."/>
            <person name="Durham M.E."/>
            <person name="Foxe J.M."/>
            <person name="Go M."/>
            <person name="Henderson B.A."/>
            <person name="Jones I.B."/>
            <person name="McGettigan J.A."/>
            <person name="Micheletti S.J."/>
            <person name="Nasrallah M.E."/>
            <person name="Ortiz D."/>
            <person name="Piller C.R."/>
            <person name="Privatt S.R."/>
            <person name="Schneider S.L."/>
            <person name="Sharp S."/>
            <person name="Smith T.C."/>
            <person name="Stanton J.D."/>
            <person name="Ullery H.E."/>
            <person name="Wilson R.J."/>
            <person name="Serrano M.G."/>
            <person name="Buck G."/>
            <person name="Lee V."/>
            <person name="Wang Y."/>
            <person name="Carvalho R."/>
            <person name="Voegtly L."/>
            <person name="Shi R."/>
            <person name="Duckworth R."/>
            <person name="Johnson A."/>
            <person name="Loviza R."/>
            <person name="Walstead R."/>
            <person name="Shah Z."/>
            <person name="Kiflezghi M."/>
            <person name="Wade K."/>
            <person name="Ball S.L."/>
            <person name="Bradley K.W."/>
            <person name="Asai D.J."/>
            <person name="Bowman C.A."/>
            <person name="Russell D.A."/>
            <person name="Pope W.H."/>
            <person name="Jacobs-Sera D."/>
            <person name="Hendrix R.W."/>
            <person name="Hatfull G.F."/>
        </authorList>
    </citation>
    <scope>NUCLEOTIDE SEQUENCE</scope>
</reference>
<sequence length="397" mass="43657">MLRSEQCASAIVPRLQLLISPGPAEEADLAMGSLSRPIVCQEHQLLPWRNSSDDVCSTRIGITTLYRHNCRMRCAQIVLFLCVAAATVPGGWAFTHPDECTCGGISAMLRPSECHFEPLQTPHTRLDQRLVAFRDKYKTAGPHWEAALSSWTCPTPANNSKGSDCDPCGEGWWGNWEHISCRSTNTLFRDDHVPGDGYVTNVHFSLTGVEGTPPREICDFVHVKEWDFKVCNLEGNLPTYLGGNLSCLPVLEEWDFSRNHMTGPIPESTGTIPRLVRLKMQGNHLTGSMPESMGDLKALEWIRIFDNELEGSFPDSYKNVNGRMTQLAIGGNKFEGTLYNFANVRAQNANLTYLPNMCGMIPVGIQFANGYDLGGSPGLGLPCPEEVAGGWPLPSSA</sequence>